<protein>
    <submittedName>
        <fullName evidence="3">Uncharacterized protein</fullName>
    </submittedName>
</protein>
<dbReference type="EMBL" id="JAEAOA010000226">
    <property type="protein sequence ID" value="KAK3576218.1"/>
    <property type="molecule type" value="Genomic_DNA"/>
</dbReference>
<keyword evidence="4" id="KW-1185">Reference proteome</keyword>
<reference evidence="3" key="1">
    <citation type="journal article" date="2021" name="Genome Biol. Evol.">
        <title>A High-Quality Reference Genome for a Parasitic Bivalve with Doubly Uniparental Inheritance (Bivalvia: Unionida).</title>
        <authorList>
            <person name="Smith C.H."/>
        </authorList>
    </citation>
    <scope>NUCLEOTIDE SEQUENCE</scope>
    <source>
        <strain evidence="3">CHS0354</strain>
    </source>
</reference>
<gene>
    <name evidence="3" type="ORF">CHS0354_002822</name>
</gene>
<keyword evidence="2" id="KW-0812">Transmembrane</keyword>
<evidence type="ECO:0000313" key="4">
    <source>
        <dbReference type="Proteomes" id="UP001195483"/>
    </source>
</evidence>
<evidence type="ECO:0000313" key="3">
    <source>
        <dbReference type="EMBL" id="KAK3576218.1"/>
    </source>
</evidence>
<comment type="caution">
    <text evidence="3">The sequence shown here is derived from an EMBL/GenBank/DDBJ whole genome shotgun (WGS) entry which is preliminary data.</text>
</comment>
<reference evidence="3" key="2">
    <citation type="journal article" date="2021" name="Genome Biol. Evol.">
        <title>Developing a high-quality reference genome for a parasitic bivalve with doubly uniparental inheritance (Bivalvia: Unionida).</title>
        <authorList>
            <person name="Smith C.H."/>
        </authorList>
    </citation>
    <scope>NUCLEOTIDE SEQUENCE</scope>
    <source>
        <strain evidence="3">CHS0354</strain>
        <tissue evidence="3">Mantle</tissue>
    </source>
</reference>
<sequence>MDHINRNVIVKLWHMSINGGDVDNTYIYQTMAEELDALKSLRICEQSTPRPCPYGFTCSKWISGKVLCSDRCDSHVCVHGTCYMDHQNEILPKCRCPIDDDGYVYSGDRCEHKSLSTLIIITSAVGGGVLIAAFFIICLICMKKRRNKEQLDNIPLLNLPNYSKYFHHDSTYQPQYGYDLPRWRTKSIQSRDWEVTPRYIPDRDDGQQENDTPSGDYVSDPKREKDTIT</sequence>
<evidence type="ECO:0000256" key="1">
    <source>
        <dbReference type="SAM" id="MobiDB-lite"/>
    </source>
</evidence>
<name>A0AAE0RMF0_9BIVA</name>
<organism evidence="3 4">
    <name type="scientific">Potamilus streckersoni</name>
    <dbReference type="NCBI Taxonomy" id="2493646"/>
    <lineage>
        <taxon>Eukaryota</taxon>
        <taxon>Metazoa</taxon>
        <taxon>Spiralia</taxon>
        <taxon>Lophotrochozoa</taxon>
        <taxon>Mollusca</taxon>
        <taxon>Bivalvia</taxon>
        <taxon>Autobranchia</taxon>
        <taxon>Heteroconchia</taxon>
        <taxon>Palaeoheterodonta</taxon>
        <taxon>Unionida</taxon>
        <taxon>Unionoidea</taxon>
        <taxon>Unionidae</taxon>
        <taxon>Ambleminae</taxon>
        <taxon>Lampsilini</taxon>
        <taxon>Potamilus</taxon>
    </lineage>
</organism>
<keyword evidence="2" id="KW-0472">Membrane</keyword>
<proteinExistence type="predicted"/>
<dbReference type="Gene3D" id="2.10.25.10">
    <property type="entry name" value="Laminin"/>
    <property type="match status" value="1"/>
</dbReference>
<feature type="region of interest" description="Disordered" evidence="1">
    <location>
        <begin position="194"/>
        <end position="229"/>
    </location>
</feature>
<dbReference type="Proteomes" id="UP001195483">
    <property type="component" value="Unassembled WGS sequence"/>
</dbReference>
<feature type="compositionally biased region" description="Basic and acidic residues" evidence="1">
    <location>
        <begin position="219"/>
        <end position="229"/>
    </location>
</feature>
<feature type="transmembrane region" description="Helical" evidence="2">
    <location>
        <begin position="118"/>
        <end position="142"/>
    </location>
</feature>
<evidence type="ECO:0000256" key="2">
    <source>
        <dbReference type="SAM" id="Phobius"/>
    </source>
</evidence>
<dbReference type="AlphaFoldDB" id="A0AAE0RMF0"/>
<keyword evidence="2" id="KW-1133">Transmembrane helix</keyword>
<accession>A0AAE0RMF0</accession>
<reference evidence="3" key="3">
    <citation type="submission" date="2023-05" db="EMBL/GenBank/DDBJ databases">
        <authorList>
            <person name="Smith C.H."/>
        </authorList>
    </citation>
    <scope>NUCLEOTIDE SEQUENCE</scope>
    <source>
        <strain evidence="3">CHS0354</strain>
        <tissue evidence="3">Mantle</tissue>
    </source>
</reference>
<feature type="compositionally biased region" description="Basic and acidic residues" evidence="1">
    <location>
        <begin position="194"/>
        <end position="206"/>
    </location>
</feature>